<dbReference type="Proteomes" id="UP000233293">
    <property type="component" value="Unassembled WGS sequence"/>
</dbReference>
<evidence type="ECO:0000259" key="3">
    <source>
        <dbReference type="PROSITE" id="PS50977"/>
    </source>
</evidence>
<organism evidence="4 5">
    <name type="scientific">Telmatospirillum siberiense</name>
    <dbReference type="NCBI Taxonomy" id="382514"/>
    <lineage>
        <taxon>Bacteria</taxon>
        <taxon>Pseudomonadati</taxon>
        <taxon>Pseudomonadota</taxon>
        <taxon>Alphaproteobacteria</taxon>
        <taxon>Rhodospirillales</taxon>
        <taxon>Rhodospirillaceae</taxon>
        <taxon>Telmatospirillum</taxon>
    </lineage>
</organism>
<dbReference type="InterPro" id="IPR001647">
    <property type="entry name" value="HTH_TetR"/>
</dbReference>
<evidence type="ECO:0000313" key="4">
    <source>
        <dbReference type="EMBL" id="PKU26262.1"/>
    </source>
</evidence>
<feature type="domain" description="HTH tetR-type" evidence="3">
    <location>
        <begin position="18"/>
        <end position="78"/>
    </location>
</feature>
<keyword evidence="5" id="KW-1185">Reference proteome</keyword>
<dbReference type="PRINTS" id="PR00455">
    <property type="entry name" value="HTHTETR"/>
</dbReference>
<dbReference type="SUPFAM" id="SSF46689">
    <property type="entry name" value="Homeodomain-like"/>
    <property type="match status" value="1"/>
</dbReference>
<protein>
    <submittedName>
        <fullName evidence="4">TetR/AcrR family transcriptional regulator</fullName>
    </submittedName>
</protein>
<evidence type="ECO:0000256" key="1">
    <source>
        <dbReference type="ARBA" id="ARBA00023125"/>
    </source>
</evidence>
<dbReference type="PROSITE" id="PS50977">
    <property type="entry name" value="HTH_TETR_2"/>
    <property type="match status" value="1"/>
</dbReference>
<feature type="DNA-binding region" description="H-T-H motif" evidence="2">
    <location>
        <begin position="41"/>
        <end position="60"/>
    </location>
</feature>
<comment type="caution">
    <text evidence="4">The sequence shown here is derived from an EMBL/GenBank/DDBJ whole genome shotgun (WGS) entry which is preliminary data.</text>
</comment>
<dbReference type="PANTHER" id="PTHR30055:SF223">
    <property type="entry name" value="HTH-TYPE TRANSCRIPTIONAL REGULATOR UIDR"/>
    <property type="match status" value="1"/>
</dbReference>
<name>A0A2N3Q0U3_9PROT</name>
<dbReference type="InterPro" id="IPR036271">
    <property type="entry name" value="Tet_transcr_reg_TetR-rel_C_sf"/>
</dbReference>
<keyword evidence="1 2" id="KW-0238">DNA-binding</keyword>
<dbReference type="EMBL" id="PIUM01000002">
    <property type="protein sequence ID" value="PKU26262.1"/>
    <property type="molecule type" value="Genomic_DNA"/>
</dbReference>
<dbReference type="Gene3D" id="1.10.357.10">
    <property type="entry name" value="Tetracycline Repressor, domain 2"/>
    <property type="match status" value="1"/>
</dbReference>
<dbReference type="InterPro" id="IPR050109">
    <property type="entry name" value="HTH-type_TetR-like_transc_reg"/>
</dbReference>
<accession>A0A2N3Q0U3</accession>
<reference evidence="5" key="1">
    <citation type="submission" date="2017-12" db="EMBL/GenBank/DDBJ databases">
        <title>Draft genome sequence of Telmatospirillum siberiense 26-4b1T, an acidotolerant peatland alphaproteobacterium potentially involved in sulfur cycling.</title>
        <authorList>
            <person name="Hausmann B."/>
            <person name="Pjevac P."/>
            <person name="Schreck K."/>
            <person name="Herbold C.W."/>
            <person name="Daims H."/>
            <person name="Wagner M."/>
            <person name="Pester M."/>
            <person name="Loy A."/>
        </authorList>
    </citation>
    <scope>NUCLEOTIDE SEQUENCE [LARGE SCALE GENOMIC DNA]</scope>
    <source>
        <strain evidence="5">26-4b1</strain>
    </source>
</reference>
<gene>
    <name evidence="4" type="ORF">CWS72_02880</name>
</gene>
<dbReference type="InterPro" id="IPR039536">
    <property type="entry name" value="TetR_C_Proteobacteria"/>
</dbReference>
<dbReference type="SUPFAM" id="SSF48498">
    <property type="entry name" value="Tetracyclin repressor-like, C-terminal domain"/>
    <property type="match status" value="1"/>
</dbReference>
<proteinExistence type="predicted"/>
<dbReference type="GO" id="GO:0003700">
    <property type="term" value="F:DNA-binding transcription factor activity"/>
    <property type="evidence" value="ECO:0007669"/>
    <property type="project" value="TreeGrafter"/>
</dbReference>
<evidence type="ECO:0000313" key="5">
    <source>
        <dbReference type="Proteomes" id="UP000233293"/>
    </source>
</evidence>
<dbReference type="PANTHER" id="PTHR30055">
    <property type="entry name" value="HTH-TYPE TRANSCRIPTIONAL REGULATOR RUTR"/>
    <property type="match status" value="1"/>
</dbReference>
<dbReference type="OrthoDB" id="5292901at2"/>
<dbReference type="Pfam" id="PF00440">
    <property type="entry name" value="TetR_N"/>
    <property type="match status" value="1"/>
</dbReference>
<dbReference type="GO" id="GO:0000976">
    <property type="term" value="F:transcription cis-regulatory region binding"/>
    <property type="evidence" value="ECO:0007669"/>
    <property type="project" value="TreeGrafter"/>
</dbReference>
<evidence type="ECO:0000256" key="2">
    <source>
        <dbReference type="PROSITE-ProRule" id="PRU00335"/>
    </source>
</evidence>
<dbReference type="AlphaFoldDB" id="A0A2N3Q0U3"/>
<dbReference type="InterPro" id="IPR009057">
    <property type="entry name" value="Homeodomain-like_sf"/>
</dbReference>
<dbReference type="Pfam" id="PF14246">
    <property type="entry name" value="TetR_C_7"/>
    <property type="match status" value="1"/>
</dbReference>
<sequence>MPQPPIRKRGRPKVTPDDAQKSLILRKAAELFVKKGYGRTTTDEVAAGCRVSKQTLYRLFSGKLELFTAVVDSHRQTMLDLPGDYDDLPLQDALERIFRSDIEPEMDRARMAFARSVTIEAAQFPEIRDVFNRHGRDRSRAELAEWLERQRERGRIEIDDPECGAHMLMDMILGAIIHREPDDVEWPGGGRQCDYIRRCIKVFLNGVRPRGNV</sequence>